<evidence type="ECO:0000313" key="3">
    <source>
        <dbReference type="Proteomes" id="UP000567179"/>
    </source>
</evidence>
<protein>
    <recommendedName>
        <fullName evidence="4">BTB domain-containing protein</fullName>
    </recommendedName>
</protein>
<sequence>MYGDTSSPQVDGTDLEEPPASRADSPSPVKPHSFWNVEPIYIQVDKTLFVVPRDAFQGANSGSLFEVARRASPSATVDDVEGLSRARPILLENVTEHEFDLFLHAIYPAGQPQKPKLDGFEDWSKVLRLSTMWDYEVARKQAIDSLTKIIKTSNDAAAILRLGKEHCVAEWTRDAYIALIRDTSIGMKELTTKPFDFDWETIAKITQAKYEAVPKFPYSKKPSRYCSYCGQSHFSPSGTLQICLCRATAMFEEYFTGLNDVKSTQTPSPSLSAFASVGDA</sequence>
<feature type="region of interest" description="Disordered" evidence="1">
    <location>
        <begin position="1"/>
        <end position="30"/>
    </location>
</feature>
<reference evidence="2 3" key="1">
    <citation type="journal article" date="2020" name="ISME J.">
        <title>Uncovering the hidden diversity of litter-decomposition mechanisms in mushroom-forming fungi.</title>
        <authorList>
            <person name="Floudas D."/>
            <person name="Bentzer J."/>
            <person name="Ahren D."/>
            <person name="Johansson T."/>
            <person name="Persson P."/>
            <person name="Tunlid A."/>
        </authorList>
    </citation>
    <scope>NUCLEOTIDE SEQUENCE [LARGE SCALE GENOMIC DNA]</scope>
    <source>
        <strain evidence="2 3">CBS 101986</strain>
    </source>
</reference>
<dbReference type="EMBL" id="JAACJJ010000028">
    <property type="protein sequence ID" value="KAF5322081.1"/>
    <property type="molecule type" value="Genomic_DNA"/>
</dbReference>
<evidence type="ECO:0000256" key="1">
    <source>
        <dbReference type="SAM" id="MobiDB-lite"/>
    </source>
</evidence>
<gene>
    <name evidence="2" type="ORF">D9619_002103</name>
</gene>
<keyword evidence="3" id="KW-1185">Reference proteome</keyword>
<name>A0A8H5BFS0_9AGAR</name>
<evidence type="ECO:0008006" key="4">
    <source>
        <dbReference type="Google" id="ProtNLM"/>
    </source>
</evidence>
<evidence type="ECO:0000313" key="2">
    <source>
        <dbReference type="EMBL" id="KAF5322081.1"/>
    </source>
</evidence>
<dbReference type="AlphaFoldDB" id="A0A8H5BFS0"/>
<dbReference type="Proteomes" id="UP000567179">
    <property type="component" value="Unassembled WGS sequence"/>
</dbReference>
<feature type="compositionally biased region" description="Polar residues" evidence="1">
    <location>
        <begin position="1"/>
        <end position="10"/>
    </location>
</feature>
<accession>A0A8H5BFS0</accession>
<dbReference type="OrthoDB" id="3193844at2759"/>
<organism evidence="2 3">
    <name type="scientific">Psilocybe cf. subviscida</name>
    <dbReference type="NCBI Taxonomy" id="2480587"/>
    <lineage>
        <taxon>Eukaryota</taxon>
        <taxon>Fungi</taxon>
        <taxon>Dikarya</taxon>
        <taxon>Basidiomycota</taxon>
        <taxon>Agaricomycotina</taxon>
        <taxon>Agaricomycetes</taxon>
        <taxon>Agaricomycetidae</taxon>
        <taxon>Agaricales</taxon>
        <taxon>Agaricineae</taxon>
        <taxon>Strophariaceae</taxon>
        <taxon>Psilocybe</taxon>
    </lineage>
</organism>
<comment type="caution">
    <text evidence="2">The sequence shown here is derived from an EMBL/GenBank/DDBJ whole genome shotgun (WGS) entry which is preliminary data.</text>
</comment>
<proteinExistence type="predicted"/>